<feature type="compositionally biased region" description="Polar residues" evidence="4">
    <location>
        <begin position="144"/>
        <end position="170"/>
    </location>
</feature>
<evidence type="ECO:0000256" key="4">
    <source>
        <dbReference type="SAM" id="MobiDB-lite"/>
    </source>
</evidence>
<dbReference type="InterPro" id="IPR011990">
    <property type="entry name" value="TPR-like_helical_dom_sf"/>
</dbReference>
<dbReference type="Proteomes" id="UP000070700">
    <property type="component" value="Unassembled WGS sequence"/>
</dbReference>
<dbReference type="GO" id="GO:0016236">
    <property type="term" value="P:macroautophagy"/>
    <property type="evidence" value="ECO:0007669"/>
    <property type="project" value="TreeGrafter"/>
</dbReference>
<keyword evidence="2" id="KW-0653">Protein transport</keyword>
<dbReference type="SUPFAM" id="SSF50978">
    <property type="entry name" value="WD40 repeat-like"/>
    <property type="match status" value="1"/>
</dbReference>
<feature type="region of interest" description="Disordered" evidence="4">
    <location>
        <begin position="141"/>
        <end position="170"/>
    </location>
</feature>
<protein>
    <submittedName>
        <fullName evidence="6">Vacuolar assembly protein-like protein</fullName>
    </submittedName>
</protein>
<gene>
    <name evidence="6" type="ORF">LY89DRAFT_689444</name>
</gene>
<feature type="repeat" description="CHCR" evidence="3">
    <location>
        <begin position="916"/>
        <end position="1076"/>
    </location>
</feature>
<dbReference type="InterPro" id="IPR045111">
    <property type="entry name" value="Vps41/Vps8"/>
</dbReference>
<dbReference type="Gene3D" id="1.25.40.10">
    <property type="entry name" value="Tetratricopeptide repeat domain"/>
    <property type="match status" value="1"/>
</dbReference>
<evidence type="ECO:0000256" key="2">
    <source>
        <dbReference type="ARBA" id="ARBA00022927"/>
    </source>
</evidence>
<dbReference type="SMART" id="SM00299">
    <property type="entry name" value="CLH"/>
    <property type="match status" value="1"/>
</dbReference>
<dbReference type="GO" id="GO:0034058">
    <property type="term" value="P:endosomal vesicle fusion"/>
    <property type="evidence" value="ECO:0007669"/>
    <property type="project" value="TreeGrafter"/>
</dbReference>
<dbReference type="InterPro" id="IPR036322">
    <property type="entry name" value="WD40_repeat_dom_sf"/>
</dbReference>
<organism evidence="6 7">
    <name type="scientific">Mollisia scopiformis</name>
    <name type="common">Conifer needle endophyte fungus</name>
    <name type="synonym">Phialocephala scopiformis</name>
    <dbReference type="NCBI Taxonomy" id="149040"/>
    <lineage>
        <taxon>Eukaryota</taxon>
        <taxon>Fungi</taxon>
        <taxon>Dikarya</taxon>
        <taxon>Ascomycota</taxon>
        <taxon>Pezizomycotina</taxon>
        <taxon>Leotiomycetes</taxon>
        <taxon>Helotiales</taxon>
        <taxon>Mollisiaceae</taxon>
        <taxon>Mollisia</taxon>
    </lineage>
</organism>
<accession>A0A194WT61</accession>
<dbReference type="RefSeq" id="XP_018065214.1">
    <property type="nucleotide sequence ID" value="XM_018215909.1"/>
</dbReference>
<dbReference type="Pfam" id="PF23411">
    <property type="entry name" value="Beta-prop_Vps41"/>
    <property type="match status" value="2"/>
</dbReference>
<dbReference type="OrthoDB" id="244107at2759"/>
<feature type="region of interest" description="Disordered" evidence="4">
    <location>
        <begin position="1"/>
        <end position="54"/>
    </location>
</feature>
<dbReference type="PANTHER" id="PTHR12616:SF1">
    <property type="entry name" value="VACUOLAR PROTEIN SORTING-ASSOCIATED PROTEIN 41 HOMOLOG"/>
    <property type="match status" value="1"/>
</dbReference>
<dbReference type="Pfam" id="PF23556">
    <property type="entry name" value="TPR_Vps41"/>
    <property type="match status" value="1"/>
</dbReference>
<dbReference type="CDD" id="cd16448">
    <property type="entry name" value="RING-H2"/>
    <property type="match status" value="1"/>
</dbReference>
<evidence type="ECO:0000313" key="7">
    <source>
        <dbReference type="Proteomes" id="UP000070700"/>
    </source>
</evidence>
<feature type="compositionally biased region" description="Acidic residues" evidence="4">
    <location>
        <begin position="25"/>
        <end position="53"/>
    </location>
</feature>
<reference evidence="6 7" key="1">
    <citation type="submission" date="2015-10" db="EMBL/GenBank/DDBJ databases">
        <title>Full genome of DAOMC 229536 Phialocephala scopiformis, a fungal endophyte of spruce producing the potent anti-insectan compound rugulosin.</title>
        <authorList>
            <consortium name="DOE Joint Genome Institute"/>
            <person name="Walker A.K."/>
            <person name="Frasz S.L."/>
            <person name="Seifert K.A."/>
            <person name="Miller J.D."/>
            <person name="Mondo S.J."/>
            <person name="Labutti K."/>
            <person name="Lipzen A."/>
            <person name="Dockter R."/>
            <person name="Kennedy M."/>
            <person name="Grigoriev I.V."/>
            <person name="Spatafora J.W."/>
        </authorList>
    </citation>
    <scope>NUCLEOTIDE SEQUENCE [LARGE SCALE GENOMIC DNA]</scope>
    <source>
        <strain evidence="6 7">CBS 120377</strain>
    </source>
</reference>
<dbReference type="STRING" id="149040.A0A194WT61"/>
<proteinExistence type="predicted"/>
<feature type="compositionally biased region" description="Low complexity" evidence="4">
    <location>
        <begin position="469"/>
        <end position="479"/>
    </location>
</feature>
<keyword evidence="1" id="KW-0813">Transport</keyword>
<dbReference type="GeneID" id="28825635"/>
<dbReference type="InParanoid" id="A0A194WT61"/>
<dbReference type="InterPro" id="IPR057780">
    <property type="entry name" value="Beta-prop_Vps41"/>
</dbReference>
<feature type="compositionally biased region" description="Low complexity" evidence="4">
    <location>
        <begin position="569"/>
        <end position="587"/>
    </location>
</feature>
<evidence type="ECO:0000256" key="3">
    <source>
        <dbReference type="PROSITE-ProRule" id="PRU01006"/>
    </source>
</evidence>
<evidence type="ECO:0000313" key="6">
    <source>
        <dbReference type="EMBL" id="KUJ10859.1"/>
    </source>
</evidence>
<name>A0A194WT61_MOLSC</name>
<dbReference type="KEGG" id="psco:LY89DRAFT_689444"/>
<feature type="domain" description="Vps41 beta-propeller" evidence="5">
    <location>
        <begin position="175"/>
        <end position="237"/>
    </location>
</feature>
<sequence length="1282" mass="141398">MAEGSEDQGDTKDAKDIEDSRDEATTEDNEEEEEEESEESEAEDEADDDEPEDEPKLKYARLTSHLGPLYRNGDATSTFLVGGDKMVIGTHNGNIHVLSLPSFQSLRVYHAHTASVSAISISPFPPPLPNGLPEGVARVAPQAKTPQRTPTVASTSSKQSPRTPQAQVVPNTPSNAIYIATSSIDGNVCVASLVDIKDVQLRNFARPVQAVALSPDYKNDRAYISGGLAGNLVLTVGGRAGTNSTSTTTGSAAATASGWLGTIGLSGNVGKDTVLHSGEGTISTIKWSLSGRYVAWINEHGVKIMRSNLHLDSADADSAWKRIGHIDRPQDNGWEEMATVWKGRVEWIDEKSLETDEDDKLRESGISSPATAKLRQQASKNSMRIEKLLVGWGGTIWIINVHPGGVGVGKNVGERSVGWPEIIKILRVDCIISGLSLYTPTLLLVLAYITPDEEEEVEKKPSKKHKSKASTASTSSSEPQGGIRRRQNALSPELRLIDLNTSQEVDTDTLTVSRFERLSATDYHLGVLPAPRKVSSRHTSRGTLETLTAMGSGMWNSTINATALLSSAASTRSNGSGNSNPPAGGSATSSALGKRPGQRNPNVHPHLSAQGMKIFIHSPYDCILATKRDLADHLTWLLEQEKYKEAWELIDNHPEVISSSPEKLAEIGPATPDRAQASSDDFYDDGTSTVDSASRLINSAVEKEKRRVGELWIQQLIKADDWTTAGKVCGRVLGTPQQWEDYVYTFVGASKFDEITNYIPTTQMRPPLKSEIYEVILGHYIARNRPRVRELLDQWSPDLFDIKSVTTVLENQLKYRDVREDSVEDGVAGRDWRIVMESLGKLHVAGGRPREALKCYIRLQDADTAMSLIKGYHLVDAVADDIPGLIMLRVSNEQKRTAPKEELRELTFEAISLLVNEAQHGLVSPQVVVSQLQEKNMTLYLFFYISSLWRGDGIEEHQGENRDKLISESKALVDDFADLAVHLFALHDRELLMDFLKSSTFYTFEKATQECEERDYIPELVYLYSKTGQTKRALTLIIDRLADVSQAIAFAKEQDDADLWEDLLDYSMDKPRFIRGLLEEVGTSINPITLVRRIPEGLEIEGLREGLSRMIKEYEIQHSISDGVARVLRGEVALAQNTLRSGQRKGVKFDVVHKEGDHVDVESSDVPTNTEDTSAPQVAKDFADHAHKRPPPAPGHCVGCHEAFSDHETETLVGFACGHVFHLSHLLSYEHEGEEERPPTPPELDENGEWSAVHSVSAKVTHARLMRDRIRDGCPVCARKEV</sequence>
<dbReference type="EMBL" id="KQ947428">
    <property type="protein sequence ID" value="KUJ10859.1"/>
    <property type="molecule type" value="Genomic_DNA"/>
</dbReference>
<feature type="compositionally biased region" description="Basic and acidic residues" evidence="4">
    <location>
        <begin position="9"/>
        <end position="24"/>
    </location>
</feature>
<keyword evidence="7" id="KW-1185">Reference proteome</keyword>
<dbReference type="FunCoup" id="A0A194WT61">
    <property type="interactions" value="704"/>
</dbReference>
<dbReference type="Gene3D" id="2.130.10.10">
    <property type="entry name" value="YVTN repeat-like/Quinoprotein amine dehydrogenase"/>
    <property type="match status" value="1"/>
</dbReference>
<dbReference type="InterPro" id="IPR015943">
    <property type="entry name" value="WD40/YVTN_repeat-like_dom_sf"/>
</dbReference>
<dbReference type="PROSITE" id="PS50236">
    <property type="entry name" value="CHCR"/>
    <property type="match status" value="1"/>
</dbReference>
<dbReference type="GO" id="GO:0005770">
    <property type="term" value="C:late endosome"/>
    <property type="evidence" value="ECO:0007669"/>
    <property type="project" value="TreeGrafter"/>
</dbReference>
<evidence type="ECO:0000256" key="1">
    <source>
        <dbReference type="ARBA" id="ARBA00022448"/>
    </source>
</evidence>
<feature type="region of interest" description="Disordered" evidence="4">
    <location>
        <begin position="454"/>
        <end position="487"/>
    </location>
</feature>
<dbReference type="GO" id="GO:0030897">
    <property type="term" value="C:HOPS complex"/>
    <property type="evidence" value="ECO:0007669"/>
    <property type="project" value="TreeGrafter"/>
</dbReference>
<dbReference type="PANTHER" id="PTHR12616">
    <property type="entry name" value="VACUOLAR PROTEIN SORTING VPS41"/>
    <property type="match status" value="1"/>
</dbReference>
<feature type="domain" description="Vps41 beta-propeller" evidence="5">
    <location>
        <begin position="386"/>
        <end position="529"/>
    </location>
</feature>
<dbReference type="GO" id="GO:0006623">
    <property type="term" value="P:protein targeting to vacuole"/>
    <property type="evidence" value="ECO:0007669"/>
    <property type="project" value="InterPro"/>
</dbReference>
<dbReference type="InterPro" id="IPR000547">
    <property type="entry name" value="Clathrin_H-chain/VPS_repeat"/>
</dbReference>
<feature type="region of interest" description="Disordered" evidence="4">
    <location>
        <begin position="569"/>
        <end position="606"/>
    </location>
</feature>
<dbReference type="GO" id="GO:0009267">
    <property type="term" value="P:cellular response to starvation"/>
    <property type="evidence" value="ECO:0007669"/>
    <property type="project" value="TreeGrafter"/>
</dbReference>
<evidence type="ECO:0000259" key="5">
    <source>
        <dbReference type="Pfam" id="PF23411"/>
    </source>
</evidence>